<evidence type="ECO:0000256" key="8">
    <source>
        <dbReference type="PIRSR" id="PIRSR016262-3"/>
    </source>
</evidence>
<feature type="domain" description="BPL/LPL catalytic" evidence="9">
    <location>
        <begin position="1"/>
        <end position="157"/>
    </location>
</feature>
<dbReference type="InterPro" id="IPR004143">
    <property type="entry name" value="BPL_LPL_catalytic"/>
</dbReference>
<dbReference type="InterPro" id="IPR020605">
    <property type="entry name" value="Octanoyltransferase_CS"/>
</dbReference>
<feature type="binding site" evidence="7">
    <location>
        <begin position="110"/>
        <end position="112"/>
    </location>
    <ligand>
        <name>substrate</name>
    </ligand>
</feature>
<dbReference type="InterPro" id="IPR045864">
    <property type="entry name" value="aa-tRNA-synth_II/BPL/LPL"/>
</dbReference>
<gene>
    <name evidence="10" type="ORF">PHATRDRAFT_51454</name>
</gene>
<dbReference type="Gene3D" id="3.30.930.10">
    <property type="entry name" value="Bira Bifunctional Protein, Domain 2"/>
    <property type="match status" value="1"/>
</dbReference>
<dbReference type="GO" id="GO:0009249">
    <property type="term" value="P:protein lipoylation"/>
    <property type="evidence" value="ECO:0007669"/>
    <property type="project" value="InterPro"/>
</dbReference>
<dbReference type="PANTHER" id="PTHR10993">
    <property type="entry name" value="OCTANOYLTRANSFERASE"/>
    <property type="match status" value="1"/>
</dbReference>
<evidence type="ECO:0000313" key="10">
    <source>
        <dbReference type="EMBL" id="EEC51903.1"/>
    </source>
</evidence>
<evidence type="ECO:0000256" key="3">
    <source>
        <dbReference type="ARBA" id="ARBA00012334"/>
    </source>
</evidence>
<feature type="non-terminal residue" evidence="10">
    <location>
        <position position="157"/>
    </location>
</feature>
<reference evidence="10 11" key="1">
    <citation type="journal article" date="2008" name="Nature">
        <title>The Phaeodactylum genome reveals the evolutionary history of diatom genomes.</title>
        <authorList>
            <person name="Bowler C."/>
            <person name="Allen A.E."/>
            <person name="Badger J.H."/>
            <person name="Grimwood J."/>
            <person name="Jabbari K."/>
            <person name="Kuo A."/>
            <person name="Maheswari U."/>
            <person name="Martens C."/>
            <person name="Maumus F."/>
            <person name="Otillar R.P."/>
            <person name="Rayko E."/>
            <person name="Salamov A."/>
            <person name="Vandepoele K."/>
            <person name="Beszteri B."/>
            <person name="Gruber A."/>
            <person name="Heijde M."/>
            <person name="Katinka M."/>
            <person name="Mock T."/>
            <person name="Valentin K."/>
            <person name="Verret F."/>
            <person name="Berges J.A."/>
            <person name="Brownlee C."/>
            <person name="Cadoret J.P."/>
            <person name="Chiovitti A."/>
            <person name="Choi C.J."/>
            <person name="Coesel S."/>
            <person name="De Martino A."/>
            <person name="Detter J.C."/>
            <person name="Durkin C."/>
            <person name="Falciatore A."/>
            <person name="Fournet J."/>
            <person name="Haruta M."/>
            <person name="Huysman M.J."/>
            <person name="Jenkins B.D."/>
            <person name="Jiroutova K."/>
            <person name="Jorgensen R.E."/>
            <person name="Joubert Y."/>
            <person name="Kaplan A."/>
            <person name="Kroger N."/>
            <person name="Kroth P.G."/>
            <person name="La Roche J."/>
            <person name="Lindquist E."/>
            <person name="Lommer M."/>
            <person name="Martin-Jezequel V."/>
            <person name="Lopez P.J."/>
            <person name="Lucas S."/>
            <person name="Mangogna M."/>
            <person name="McGinnis K."/>
            <person name="Medlin L.K."/>
            <person name="Montsant A."/>
            <person name="Oudot-Le Secq M.P."/>
            <person name="Napoli C."/>
            <person name="Obornik M."/>
            <person name="Parker M.S."/>
            <person name="Petit J.L."/>
            <person name="Porcel B.M."/>
            <person name="Poulsen N."/>
            <person name="Robison M."/>
            <person name="Rychlewski L."/>
            <person name="Rynearson T.A."/>
            <person name="Schmutz J."/>
            <person name="Shapiro H."/>
            <person name="Siaut M."/>
            <person name="Stanley M."/>
            <person name="Sussman M.R."/>
            <person name="Taylor A.R."/>
            <person name="Vardi A."/>
            <person name="von Dassow P."/>
            <person name="Vyverman W."/>
            <person name="Willis A."/>
            <person name="Wyrwicz L.S."/>
            <person name="Rokhsar D.S."/>
            <person name="Weissenbach J."/>
            <person name="Armbrust E.V."/>
            <person name="Green B.R."/>
            <person name="Van de Peer Y."/>
            <person name="Grigoriev I.V."/>
        </authorList>
    </citation>
    <scope>NUCLEOTIDE SEQUENCE [LARGE SCALE GENOMIC DNA]</scope>
    <source>
        <strain evidence="10 11">CCAP 1055/1</strain>
    </source>
</reference>
<evidence type="ECO:0000256" key="6">
    <source>
        <dbReference type="PIRSR" id="PIRSR016262-1"/>
    </source>
</evidence>
<dbReference type="PANTHER" id="PTHR10993:SF7">
    <property type="entry name" value="LIPOYLTRANSFERASE 2, MITOCHONDRIAL-RELATED"/>
    <property type="match status" value="1"/>
</dbReference>
<sequence length="157" mass="17371">DTVLLFEHAPVYTLGRGADENHLTASPVLAPNGVPVYRVERGGEVTFHGPGQLVVYPLIDLTREPFQQDLHWFLRKVEEVVIQTLQAYGIDGVRDEMNTGVWVDHRKVCAVGLSSSRWITTHGFALNICPDLTYFDTSIILPCGIDGRGVTSIAQIL</sequence>
<dbReference type="STRING" id="556484.B7FQP2"/>
<feature type="site" description="Lowers pKa of active site Cys" evidence="8">
    <location>
        <position position="107"/>
    </location>
</feature>
<dbReference type="AlphaFoldDB" id="B7FQP2"/>
<evidence type="ECO:0000256" key="7">
    <source>
        <dbReference type="PIRSR" id="PIRSR016262-2"/>
    </source>
</evidence>
<dbReference type="PROSITE" id="PS01313">
    <property type="entry name" value="LIPB"/>
    <property type="match status" value="1"/>
</dbReference>
<dbReference type="EC" id="2.3.1.181" evidence="3"/>
<feature type="non-terminal residue" evidence="10">
    <location>
        <position position="1"/>
    </location>
</feature>
<dbReference type="GeneID" id="7196734"/>
<dbReference type="OrthoDB" id="19908at2759"/>
<feature type="binding site" evidence="7">
    <location>
        <begin position="123"/>
        <end position="125"/>
    </location>
    <ligand>
        <name>substrate</name>
    </ligand>
</feature>
<dbReference type="NCBIfam" id="TIGR00214">
    <property type="entry name" value="lipB"/>
    <property type="match status" value="1"/>
</dbReference>
<dbReference type="Pfam" id="PF21948">
    <property type="entry name" value="LplA-B_cat"/>
    <property type="match status" value="1"/>
</dbReference>
<evidence type="ECO:0000256" key="1">
    <source>
        <dbReference type="ARBA" id="ARBA00004821"/>
    </source>
</evidence>
<comment type="similarity">
    <text evidence="2">Belongs to the LipB family.</text>
</comment>
<dbReference type="KEGG" id="pti:PHATRDRAFT_51454"/>
<dbReference type="PaxDb" id="2850-Phatr51454"/>
<feature type="active site" description="Acyl-thioester intermediate" evidence="6">
    <location>
        <position position="143"/>
    </location>
</feature>
<evidence type="ECO:0000256" key="2">
    <source>
        <dbReference type="ARBA" id="ARBA00007907"/>
    </source>
</evidence>
<organism evidence="10 11">
    <name type="scientific">Phaeodactylum tricornutum (strain CCAP 1055/1)</name>
    <dbReference type="NCBI Taxonomy" id="556484"/>
    <lineage>
        <taxon>Eukaryota</taxon>
        <taxon>Sar</taxon>
        <taxon>Stramenopiles</taxon>
        <taxon>Ochrophyta</taxon>
        <taxon>Bacillariophyta</taxon>
        <taxon>Bacillariophyceae</taxon>
        <taxon>Bacillariophycidae</taxon>
        <taxon>Naviculales</taxon>
        <taxon>Phaeodactylaceae</taxon>
        <taxon>Phaeodactylum</taxon>
    </lineage>
</organism>
<evidence type="ECO:0000256" key="5">
    <source>
        <dbReference type="ARBA" id="ARBA00023315"/>
    </source>
</evidence>
<evidence type="ECO:0000256" key="4">
    <source>
        <dbReference type="ARBA" id="ARBA00022679"/>
    </source>
</evidence>
<dbReference type="UniPathway" id="UPA00538">
    <property type="reaction ID" value="UER00592"/>
</dbReference>
<dbReference type="GO" id="GO:0016874">
    <property type="term" value="F:ligase activity"/>
    <property type="evidence" value="ECO:0007669"/>
    <property type="project" value="UniProtKB-KW"/>
</dbReference>
<accession>B7FQP2</accession>
<keyword evidence="4 10" id="KW-0808">Transferase</keyword>
<dbReference type="CDD" id="cd16444">
    <property type="entry name" value="LipB"/>
    <property type="match status" value="1"/>
</dbReference>
<dbReference type="PROSITE" id="PS51733">
    <property type="entry name" value="BPL_LPL_CATALYTIC"/>
    <property type="match status" value="1"/>
</dbReference>
<comment type="pathway">
    <text evidence="1">Protein modification; protein lipoylation via endogenous pathway; protein N(6)-(lipoyl)lysine from octanoyl-[acyl-carrier-protein]: step 1/2.</text>
</comment>
<protein>
    <recommendedName>
        <fullName evidence="3">lipoyl(octanoyl) transferase</fullName>
        <ecNumber evidence="3">2.3.1.181</ecNumber>
    </recommendedName>
</protein>
<feature type="binding site" evidence="7">
    <location>
        <begin position="41"/>
        <end position="48"/>
    </location>
    <ligand>
        <name>substrate</name>
    </ligand>
</feature>
<dbReference type="Proteomes" id="UP000000759">
    <property type="component" value="Chromosome 1"/>
</dbReference>
<dbReference type="GO" id="GO:0033819">
    <property type="term" value="F:lipoyl(octanoyl) transferase activity"/>
    <property type="evidence" value="ECO:0007669"/>
    <property type="project" value="UniProtKB-EC"/>
</dbReference>
<keyword evidence="10" id="KW-0436">Ligase</keyword>
<dbReference type="RefSeq" id="XP_002177440.1">
    <property type="nucleotide sequence ID" value="XM_002177404.1"/>
</dbReference>
<dbReference type="eggNOG" id="KOG0325">
    <property type="taxonomic scope" value="Eukaryota"/>
</dbReference>
<evidence type="ECO:0000259" key="9">
    <source>
        <dbReference type="PROSITE" id="PS51733"/>
    </source>
</evidence>
<dbReference type="EMBL" id="CM000605">
    <property type="protein sequence ID" value="EEC51903.1"/>
    <property type="molecule type" value="Genomic_DNA"/>
</dbReference>
<proteinExistence type="inferred from homology"/>
<evidence type="ECO:0000313" key="11">
    <source>
        <dbReference type="Proteomes" id="UP000000759"/>
    </source>
</evidence>
<keyword evidence="11" id="KW-1185">Reference proteome</keyword>
<name>B7FQP2_PHATC</name>
<dbReference type="InterPro" id="IPR000544">
    <property type="entry name" value="Octanoyltransferase"/>
</dbReference>
<dbReference type="SUPFAM" id="SSF55681">
    <property type="entry name" value="Class II aaRS and biotin synthetases"/>
    <property type="match status" value="1"/>
</dbReference>
<keyword evidence="5 10" id="KW-0012">Acyltransferase</keyword>
<dbReference type="InParanoid" id="B7FQP2"/>
<dbReference type="PIRSF" id="PIRSF016262">
    <property type="entry name" value="LPLase"/>
    <property type="match status" value="1"/>
</dbReference>
<reference evidence="11" key="2">
    <citation type="submission" date="2008-08" db="EMBL/GenBank/DDBJ databases">
        <authorList>
            <consortium name="Diatom Consortium"/>
            <person name="Grigoriev I."/>
            <person name="Grimwood J."/>
            <person name="Kuo A."/>
            <person name="Otillar R.P."/>
            <person name="Salamov A."/>
            <person name="Detter J.C."/>
            <person name="Lindquist E."/>
            <person name="Shapiro H."/>
            <person name="Lucas S."/>
            <person name="Glavina del Rio T."/>
            <person name="Pitluck S."/>
            <person name="Rokhsar D."/>
            <person name="Bowler C."/>
        </authorList>
    </citation>
    <scope>GENOME REANNOTATION</scope>
    <source>
        <strain evidence="11">CCAP 1055/1</strain>
    </source>
</reference>